<dbReference type="EMBL" id="JACHMN010000001">
    <property type="protein sequence ID" value="MBB5867729.1"/>
    <property type="molecule type" value="Genomic_DNA"/>
</dbReference>
<evidence type="ECO:0000313" key="2">
    <source>
        <dbReference type="Proteomes" id="UP000587527"/>
    </source>
</evidence>
<accession>A0A841BKL2</accession>
<evidence type="ECO:0000313" key="1">
    <source>
        <dbReference type="EMBL" id="MBB5867729.1"/>
    </source>
</evidence>
<organism evidence="1 2">
    <name type="scientific">Allocatelliglobosispora scoriae</name>
    <dbReference type="NCBI Taxonomy" id="643052"/>
    <lineage>
        <taxon>Bacteria</taxon>
        <taxon>Bacillati</taxon>
        <taxon>Actinomycetota</taxon>
        <taxon>Actinomycetes</taxon>
        <taxon>Micromonosporales</taxon>
        <taxon>Micromonosporaceae</taxon>
        <taxon>Allocatelliglobosispora</taxon>
    </lineage>
</organism>
<comment type="caution">
    <text evidence="1">The sequence shown here is derived from an EMBL/GenBank/DDBJ whole genome shotgun (WGS) entry which is preliminary data.</text>
</comment>
<gene>
    <name evidence="1" type="ORF">F4553_001108</name>
</gene>
<proteinExistence type="predicted"/>
<name>A0A841BKL2_9ACTN</name>
<dbReference type="RefSeq" id="WP_184832836.1">
    <property type="nucleotide sequence ID" value="NZ_JACHMN010000001.1"/>
</dbReference>
<keyword evidence="2" id="KW-1185">Reference proteome</keyword>
<reference evidence="1 2" key="1">
    <citation type="submission" date="2020-08" db="EMBL/GenBank/DDBJ databases">
        <title>Sequencing the genomes of 1000 actinobacteria strains.</title>
        <authorList>
            <person name="Klenk H.-P."/>
        </authorList>
    </citation>
    <scope>NUCLEOTIDE SEQUENCE [LARGE SCALE GENOMIC DNA]</scope>
    <source>
        <strain evidence="1 2">DSM 45362</strain>
    </source>
</reference>
<protein>
    <submittedName>
        <fullName evidence="1">Uncharacterized protein</fullName>
    </submittedName>
</protein>
<sequence length="124" mass="13467">MGAPAVRACLGWRLLALHDHAFFGEKGLIKRHDHTVFPKECVIMAGGDRSRRLCGGDHVWFGEADVIMPHDYVCFPEPDAIMPLPAARCPLPAARCPLPAARGVGATPCMIVLVPGSRPYRGRV</sequence>
<dbReference type="Proteomes" id="UP000587527">
    <property type="component" value="Unassembled WGS sequence"/>
</dbReference>
<dbReference type="AlphaFoldDB" id="A0A841BKL2"/>